<proteinExistence type="predicted"/>
<feature type="region of interest" description="Disordered" evidence="1">
    <location>
        <begin position="1"/>
        <end position="111"/>
    </location>
</feature>
<feature type="non-terminal residue" evidence="2">
    <location>
        <position position="1"/>
    </location>
</feature>
<accession>A0ABN9U6Y4</accession>
<name>A0ABN9U6Y4_9DINO</name>
<feature type="compositionally biased region" description="Basic and acidic residues" evidence="1">
    <location>
        <begin position="18"/>
        <end position="39"/>
    </location>
</feature>
<reference evidence="2" key="1">
    <citation type="submission" date="2023-10" db="EMBL/GenBank/DDBJ databases">
        <authorList>
            <person name="Chen Y."/>
            <person name="Shah S."/>
            <person name="Dougan E. K."/>
            <person name="Thang M."/>
            <person name="Chan C."/>
        </authorList>
    </citation>
    <scope>NUCLEOTIDE SEQUENCE [LARGE SCALE GENOMIC DNA]</scope>
</reference>
<evidence type="ECO:0000313" key="3">
    <source>
        <dbReference type="Proteomes" id="UP001189429"/>
    </source>
</evidence>
<keyword evidence="3" id="KW-1185">Reference proteome</keyword>
<gene>
    <name evidence="2" type="ORF">PCOR1329_LOCUS45431</name>
</gene>
<protein>
    <submittedName>
        <fullName evidence="2">Uncharacterized protein</fullName>
    </submittedName>
</protein>
<organism evidence="2 3">
    <name type="scientific">Prorocentrum cordatum</name>
    <dbReference type="NCBI Taxonomy" id="2364126"/>
    <lineage>
        <taxon>Eukaryota</taxon>
        <taxon>Sar</taxon>
        <taxon>Alveolata</taxon>
        <taxon>Dinophyceae</taxon>
        <taxon>Prorocentrales</taxon>
        <taxon>Prorocentraceae</taxon>
        <taxon>Prorocentrum</taxon>
    </lineage>
</organism>
<feature type="compositionally biased region" description="Polar residues" evidence="1">
    <location>
        <begin position="73"/>
        <end position="91"/>
    </location>
</feature>
<evidence type="ECO:0000313" key="2">
    <source>
        <dbReference type="EMBL" id="CAK0854267.1"/>
    </source>
</evidence>
<evidence type="ECO:0000256" key="1">
    <source>
        <dbReference type="SAM" id="MobiDB-lite"/>
    </source>
</evidence>
<feature type="compositionally biased region" description="Basic residues" evidence="1">
    <location>
        <begin position="99"/>
        <end position="111"/>
    </location>
</feature>
<comment type="caution">
    <text evidence="2">The sequence shown here is derived from an EMBL/GenBank/DDBJ whole genome shotgun (WGS) entry which is preliminary data.</text>
</comment>
<dbReference type="EMBL" id="CAUYUJ010015463">
    <property type="protein sequence ID" value="CAK0854267.1"/>
    <property type="molecule type" value="Genomic_DNA"/>
</dbReference>
<dbReference type="Proteomes" id="UP001189429">
    <property type="component" value="Unassembled WGS sequence"/>
</dbReference>
<feature type="non-terminal residue" evidence="2">
    <location>
        <position position="111"/>
    </location>
</feature>
<sequence>CASIAGPVRKSAAGSKTARREQRRSSEEEHATEREKEGQEDGEDTEQEATRQRLPLRSISCHKTYCPGLCSCAPNSKRTSSDSKSLGSTTRPWLPAWRGGRRRKRKALAPL</sequence>